<comment type="similarity">
    <text evidence="2">Belongs to the CASP family.</text>
</comment>
<feature type="coiled-coil region" evidence="10">
    <location>
        <begin position="134"/>
        <end position="161"/>
    </location>
</feature>
<feature type="coiled-coil region" evidence="10">
    <location>
        <begin position="307"/>
        <end position="406"/>
    </location>
</feature>
<gene>
    <name evidence="15" type="ORF">BZA70DRAFT_238663</name>
</gene>
<feature type="compositionally biased region" description="Pro residues" evidence="11">
    <location>
        <begin position="17"/>
        <end position="26"/>
    </location>
</feature>
<comment type="subcellular location">
    <subcellularLocation>
        <location evidence="1">Golgi apparatus membrane</location>
        <topology evidence="1">Single-pass type IV membrane protein</topology>
    </subcellularLocation>
</comment>
<sequence>MAENEADPVEDAASAPKAPPATPSSPAPFRSSPPATPEPAPVANSAAAQESKLAASTKPKGSALTSSTLTLEERKTPFEQALKAWSDINLTELQKQLDSQGLEIVENQKVSVVGRKELASKTKEFRKLPDDAKLTEIKSLLKAYQLEIDNLTKRGKAAENAFLNTYRVLAEAPDPYPLLEATLDSLMAGDEAAALSTENARLKSQLARYADYDELKAKIAETEQKVIDVSAQKVSAKEAELRALLDEKERNWKLREEDLTRQAQEAREQVREMRATHAVTEARLVQHEQKLDEGVAGRFAEAELIAADLERVNLRALQTERRNLELRQELEKLKSTMGQGGGSEEERAEWKQKIDDLRSENAALGRKIDALREEAKTASDMEARTRRMLERDNARKTEEVEGLRKRLKSMADYDDIKRELDILKYVEFSAEAEDDGDQWATESKPDAHEESLEQLLLSRNKKLNAELTTLRVAHNDATKRLAAVEADLSSTKTSLEQSQHLNRKLEEDLTSLHESTTGLNSGAIIVPGGADDDVRSQVGGSGAITPGGRSLDQHVADLTILPIITQQRDRFRARNAELEQELRSEYSRISELRSQIERLQKDNVALYEKTRYLSTYRSNSAAQVNAGIDESSSYGRDYAEHISPFAQFRGREQERALSRMGPLERVIYGLTRVVLANKTSRNMFFSYLAGLHLFLMGTIWYLALGEVGKHDNITDAPPSRAGEVESGKSMVLSEPVEAAIVGQDSPVQQQEAVAGAIVAAVQATAAAAATATAQVAQAVATVVSGGGAAGEFGAADPEGETTPTMP</sequence>
<proteinExistence type="inferred from homology"/>
<name>A0ABR1F5B3_9ASCO</name>
<accession>A0ABR1F5B3</accession>
<reference evidence="15 16" key="1">
    <citation type="submission" date="2024-03" db="EMBL/GenBank/DDBJ databases">
        <title>Genome-scale model development and genomic sequencing of the oleaginous clade Lipomyces.</title>
        <authorList>
            <consortium name="Lawrence Berkeley National Laboratory"/>
            <person name="Czajka J.J."/>
            <person name="Han Y."/>
            <person name="Kim J."/>
            <person name="Mondo S.J."/>
            <person name="Hofstad B.A."/>
            <person name="Robles A."/>
            <person name="Haridas S."/>
            <person name="Riley R."/>
            <person name="LaButti K."/>
            <person name="Pangilinan J."/>
            <person name="Andreopoulos W."/>
            <person name="Lipzen A."/>
            <person name="Yan J."/>
            <person name="Wang M."/>
            <person name="Ng V."/>
            <person name="Grigoriev I.V."/>
            <person name="Spatafora J.W."/>
            <person name="Magnuson J.K."/>
            <person name="Baker S.E."/>
            <person name="Pomraning K.R."/>
        </authorList>
    </citation>
    <scope>NUCLEOTIDE SEQUENCE [LARGE SCALE GENOMIC DNA]</scope>
    <source>
        <strain evidence="15 16">Phaff 52-87</strain>
    </source>
</reference>
<dbReference type="RefSeq" id="XP_064768058.1">
    <property type="nucleotide sequence ID" value="XM_064910455.1"/>
</dbReference>
<keyword evidence="9 12" id="KW-0472">Membrane</keyword>
<feature type="transmembrane region" description="Helical" evidence="12">
    <location>
        <begin position="684"/>
        <end position="704"/>
    </location>
</feature>
<dbReference type="PANTHER" id="PTHR14043:SF2">
    <property type="entry name" value="HOMEOBOX PROTEIN CUT"/>
    <property type="match status" value="1"/>
</dbReference>
<evidence type="ECO:0000256" key="12">
    <source>
        <dbReference type="SAM" id="Phobius"/>
    </source>
</evidence>
<dbReference type="Pfam" id="PF08172">
    <property type="entry name" value="CASP_C"/>
    <property type="match status" value="1"/>
</dbReference>
<evidence type="ECO:0000256" key="3">
    <source>
        <dbReference type="ARBA" id="ARBA00018691"/>
    </source>
</evidence>
<dbReference type="PANTHER" id="PTHR14043">
    <property type="entry name" value="CCAAT DISPLACEMENT PROTEIN-RELATED"/>
    <property type="match status" value="1"/>
</dbReference>
<dbReference type="Proteomes" id="UP001498771">
    <property type="component" value="Unassembled WGS sequence"/>
</dbReference>
<dbReference type="Pfam" id="PF25398">
    <property type="entry name" value="CUX1_N"/>
    <property type="match status" value="1"/>
</dbReference>
<dbReference type="InterPro" id="IPR057476">
    <property type="entry name" value="Cux_N"/>
</dbReference>
<feature type="domain" description="Cux N-terminal" evidence="14">
    <location>
        <begin position="75"/>
        <end position="185"/>
    </location>
</feature>
<feature type="coiled-coil region" evidence="10">
    <location>
        <begin position="212"/>
        <end position="283"/>
    </location>
</feature>
<keyword evidence="5 12" id="KW-0812">Transmembrane</keyword>
<evidence type="ECO:0000256" key="2">
    <source>
        <dbReference type="ARBA" id="ARBA00006415"/>
    </source>
</evidence>
<dbReference type="GeneID" id="90035967"/>
<evidence type="ECO:0000259" key="13">
    <source>
        <dbReference type="Pfam" id="PF08172"/>
    </source>
</evidence>
<comment type="caution">
    <text evidence="15">The sequence shown here is derived from an EMBL/GenBank/DDBJ whole genome shotgun (WGS) entry which is preliminary data.</text>
</comment>
<evidence type="ECO:0000256" key="1">
    <source>
        <dbReference type="ARBA" id="ARBA00004409"/>
    </source>
</evidence>
<keyword evidence="7" id="KW-0333">Golgi apparatus</keyword>
<feature type="region of interest" description="Disordered" evidence="11">
    <location>
        <begin position="1"/>
        <end position="73"/>
    </location>
</feature>
<keyword evidence="6 12" id="KW-1133">Transmembrane helix</keyword>
<feature type="coiled-coil region" evidence="10">
    <location>
        <begin position="561"/>
        <end position="609"/>
    </location>
</feature>
<evidence type="ECO:0000256" key="8">
    <source>
        <dbReference type="ARBA" id="ARBA00023054"/>
    </source>
</evidence>
<dbReference type="InterPro" id="IPR012955">
    <property type="entry name" value="CASP_C"/>
</dbReference>
<keyword evidence="4" id="KW-0813">Transport</keyword>
<protein>
    <recommendedName>
        <fullName evidence="3">Protein CASP</fullName>
    </recommendedName>
</protein>
<evidence type="ECO:0000256" key="7">
    <source>
        <dbReference type="ARBA" id="ARBA00023034"/>
    </source>
</evidence>
<feature type="coiled-coil region" evidence="10">
    <location>
        <begin position="460"/>
        <end position="515"/>
    </location>
</feature>
<evidence type="ECO:0000256" key="6">
    <source>
        <dbReference type="ARBA" id="ARBA00022989"/>
    </source>
</evidence>
<evidence type="ECO:0000313" key="15">
    <source>
        <dbReference type="EMBL" id="KAK7205025.1"/>
    </source>
</evidence>
<keyword evidence="8 10" id="KW-0175">Coiled coil</keyword>
<evidence type="ECO:0000256" key="10">
    <source>
        <dbReference type="SAM" id="Coils"/>
    </source>
</evidence>
<evidence type="ECO:0000256" key="9">
    <source>
        <dbReference type="ARBA" id="ARBA00023136"/>
    </source>
</evidence>
<evidence type="ECO:0000313" key="16">
    <source>
        <dbReference type="Proteomes" id="UP001498771"/>
    </source>
</evidence>
<evidence type="ECO:0000256" key="4">
    <source>
        <dbReference type="ARBA" id="ARBA00022448"/>
    </source>
</evidence>
<dbReference type="EMBL" id="JBBJBU010000006">
    <property type="protein sequence ID" value="KAK7205025.1"/>
    <property type="molecule type" value="Genomic_DNA"/>
</dbReference>
<evidence type="ECO:0000259" key="14">
    <source>
        <dbReference type="Pfam" id="PF25398"/>
    </source>
</evidence>
<feature type="domain" description="CASP C-terminal" evidence="13">
    <location>
        <begin position="484"/>
        <end position="702"/>
    </location>
</feature>
<evidence type="ECO:0000256" key="11">
    <source>
        <dbReference type="SAM" id="MobiDB-lite"/>
    </source>
</evidence>
<feature type="compositionally biased region" description="Acidic residues" evidence="11">
    <location>
        <begin position="1"/>
        <end position="10"/>
    </location>
</feature>
<organism evidence="15 16">
    <name type="scientific">Myxozyma melibiosi</name>
    <dbReference type="NCBI Taxonomy" id="54550"/>
    <lineage>
        <taxon>Eukaryota</taxon>
        <taxon>Fungi</taxon>
        <taxon>Dikarya</taxon>
        <taxon>Ascomycota</taxon>
        <taxon>Saccharomycotina</taxon>
        <taxon>Lipomycetes</taxon>
        <taxon>Lipomycetales</taxon>
        <taxon>Lipomycetaceae</taxon>
        <taxon>Myxozyma</taxon>
    </lineage>
</organism>
<keyword evidence="16" id="KW-1185">Reference proteome</keyword>
<evidence type="ECO:0000256" key="5">
    <source>
        <dbReference type="ARBA" id="ARBA00022692"/>
    </source>
</evidence>